<dbReference type="KEGG" id="taw:EI545_19105"/>
<reference evidence="3 4" key="1">
    <citation type="submission" date="2018-12" db="EMBL/GenBank/DDBJ databases">
        <title>Complete genome sequencing of Tabrizicola sp. K13M18.</title>
        <authorList>
            <person name="Bae J.-W."/>
        </authorList>
    </citation>
    <scope>NUCLEOTIDE SEQUENCE [LARGE SCALE GENOMIC DNA]</scope>
    <source>
        <strain evidence="3 4">K13M18</strain>
    </source>
</reference>
<feature type="compositionally biased region" description="Basic and acidic residues" evidence="1">
    <location>
        <begin position="92"/>
        <end position="101"/>
    </location>
</feature>
<protein>
    <submittedName>
        <fullName evidence="3">Uncharacterized protein</fullName>
    </submittedName>
</protein>
<sequence length="115" mass="12202">MSTVHPRFIEYVLTLGDTFGGREKMIFRNIGLMISAFAVSLSAASAVFAEDDGGEPPSECLCEPPEPDPEPTKGNNGWGNGIDGVNPGTEKGGTKETKANREGWPGSPSDKFDGR</sequence>
<name>A0A3S8UAI1_9RHOB</name>
<evidence type="ECO:0000313" key="4">
    <source>
        <dbReference type="Proteomes" id="UP000282002"/>
    </source>
</evidence>
<organism evidence="3 4">
    <name type="scientific">Tabrizicola piscis</name>
    <dbReference type="NCBI Taxonomy" id="2494374"/>
    <lineage>
        <taxon>Bacteria</taxon>
        <taxon>Pseudomonadati</taxon>
        <taxon>Pseudomonadota</taxon>
        <taxon>Alphaproteobacteria</taxon>
        <taxon>Rhodobacterales</taxon>
        <taxon>Paracoccaceae</taxon>
        <taxon>Tabrizicola</taxon>
    </lineage>
</organism>
<proteinExistence type="predicted"/>
<keyword evidence="2" id="KW-1133">Transmembrane helix</keyword>
<keyword evidence="2" id="KW-0812">Transmembrane</keyword>
<dbReference type="AlphaFoldDB" id="A0A3S8UAI1"/>
<accession>A0A3S8UAI1</accession>
<keyword evidence="4" id="KW-1185">Reference proteome</keyword>
<dbReference type="EMBL" id="CP034328">
    <property type="protein sequence ID" value="AZL60742.1"/>
    <property type="molecule type" value="Genomic_DNA"/>
</dbReference>
<evidence type="ECO:0000256" key="1">
    <source>
        <dbReference type="SAM" id="MobiDB-lite"/>
    </source>
</evidence>
<keyword evidence="2" id="KW-0472">Membrane</keyword>
<evidence type="ECO:0000313" key="3">
    <source>
        <dbReference type="EMBL" id="AZL60742.1"/>
    </source>
</evidence>
<gene>
    <name evidence="3" type="ORF">EI545_19105</name>
</gene>
<feature type="region of interest" description="Disordered" evidence="1">
    <location>
        <begin position="49"/>
        <end position="115"/>
    </location>
</feature>
<dbReference type="OrthoDB" id="8758266at2"/>
<dbReference type="RefSeq" id="WP_125326954.1">
    <property type="nucleotide sequence ID" value="NZ_CP034328.1"/>
</dbReference>
<feature type="transmembrane region" description="Helical" evidence="2">
    <location>
        <begin position="30"/>
        <end position="49"/>
    </location>
</feature>
<dbReference type="Proteomes" id="UP000282002">
    <property type="component" value="Chromosome"/>
</dbReference>
<evidence type="ECO:0000256" key="2">
    <source>
        <dbReference type="SAM" id="Phobius"/>
    </source>
</evidence>